<dbReference type="EMBL" id="UINC01017287">
    <property type="protein sequence ID" value="SVA71465.1"/>
    <property type="molecule type" value="Genomic_DNA"/>
</dbReference>
<sequence>MKRPVLIGLYGFMWVLLLQVSWSEEVAFSFDIDSDGEAGALTDGLLLLRHLFGFSGSSLTDGVVATNASRSSAAEIEAYLAGHSSSVDIDRDESNGALTDGLLFLRYLFGFRGDTLV</sequence>
<feature type="non-terminal residue" evidence="1">
    <location>
        <position position="117"/>
    </location>
</feature>
<dbReference type="AlphaFoldDB" id="A0A381Y3F3"/>
<reference evidence="1" key="1">
    <citation type="submission" date="2018-05" db="EMBL/GenBank/DDBJ databases">
        <authorList>
            <person name="Lanie J.A."/>
            <person name="Ng W.-L."/>
            <person name="Kazmierczak K.M."/>
            <person name="Andrzejewski T.M."/>
            <person name="Davidsen T.M."/>
            <person name="Wayne K.J."/>
            <person name="Tettelin H."/>
            <person name="Glass J.I."/>
            <person name="Rusch D."/>
            <person name="Podicherti R."/>
            <person name="Tsui H.-C.T."/>
            <person name="Winkler M.E."/>
        </authorList>
    </citation>
    <scope>NUCLEOTIDE SEQUENCE</scope>
</reference>
<accession>A0A381Y3F3</accession>
<organism evidence="1">
    <name type="scientific">marine metagenome</name>
    <dbReference type="NCBI Taxonomy" id="408172"/>
    <lineage>
        <taxon>unclassified sequences</taxon>
        <taxon>metagenomes</taxon>
        <taxon>ecological metagenomes</taxon>
    </lineage>
</organism>
<gene>
    <name evidence="1" type="ORF">METZ01_LOCUS124319</name>
</gene>
<proteinExistence type="predicted"/>
<name>A0A381Y3F3_9ZZZZ</name>
<protein>
    <submittedName>
        <fullName evidence="1">Uncharacterized protein</fullName>
    </submittedName>
</protein>
<evidence type="ECO:0000313" key="1">
    <source>
        <dbReference type="EMBL" id="SVA71465.1"/>
    </source>
</evidence>